<dbReference type="GO" id="GO:0005737">
    <property type="term" value="C:cytoplasm"/>
    <property type="evidence" value="ECO:0007669"/>
    <property type="project" value="TreeGrafter"/>
</dbReference>
<dbReference type="InterPro" id="IPR055268">
    <property type="entry name" value="PCB-like"/>
</dbReference>
<dbReference type="OrthoDB" id="9807469at2"/>
<dbReference type="GO" id="GO:0006094">
    <property type="term" value="P:gluconeogenesis"/>
    <property type="evidence" value="ECO:0007669"/>
    <property type="project" value="TreeGrafter"/>
</dbReference>
<evidence type="ECO:0000259" key="1">
    <source>
        <dbReference type="PROSITE" id="PS50991"/>
    </source>
</evidence>
<dbReference type="STRING" id="561720.SAMN06275492_13611"/>
<dbReference type="Pfam" id="PF00682">
    <property type="entry name" value="HMGL-like"/>
    <property type="match status" value="1"/>
</dbReference>
<dbReference type="GO" id="GO:0004736">
    <property type="term" value="F:pyruvate carboxylase activity"/>
    <property type="evidence" value="ECO:0007669"/>
    <property type="project" value="TreeGrafter"/>
</dbReference>
<dbReference type="PROSITE" id="PS50991">
    <property type="entry name" value="PYR_CT"/>
    <property type="match status" value="1"/>
</dbReference>
<dbReference type="PANTHER" id="PTHR43778:SF2">
    <property type="entry name" value="PYRUVATE CARBOXYLASE, MITOCHONDRIAL"/>
    <property type="match status" value="1"/>
</dbReference>
<sequence>MTQVVKAKAGKAKVGITETALRDAHQSLIATRLRIEDMLPVLERMDEVGYHSLEVWGGATFDTCMRFLDEDPWERLRTLRKHVKKTKLQMLLRGQNLVGYRHYADDVVREFVKRAVGNGIDIMRVFDALNDTRNLEVAAEQVKKEGAHLQMCISYTLSPVHTNQVFVDLAAKMRDMGADSICIKDMAGLLSPVDADTLVRGIKKETELPVQIHSHYTSGLASMAYYAAIEAGADVVDCAISPFSMGTSQPATESMVAALARGKYDTGISLDNLIPIADHFKDLRKKYDNIFVGLNGADTNVLIYQIPGGMYSNLVSQLRDQSAEHRLNEVLNEVPVVRKAMGYPPLVTPTSQIVGTQATLNVLVGERWKMVSKEVKNYFKGYYGKAPAEMDLEVQAKILGDEKPITCRPAEKLEPEMEKAASEIRAWITQPEDVLTYVMFPAIAKDFLMKRYAKINLRDIGLDDTVEEAAYPV</sequence>
<dbReference type="RefSeq" id="WP_085545383.1">
    <property type="nucleotide sequence ID" value="NZ_FXBB01000036.1"/>
</dbReference>
<dbReference type="EMBL" id="FXBB01000036">
    <property type="protein sequence ID" value="SMG44765.1"/>
    <property type="molecule type" value="Genomic_DNA"/>
</dbReference>
<dbReference type="InterPro" id="IPR000891">
    <property type="entry name" value="PYR_CT"/>
</dbReference>
<dbReference type="AlphaFoldDB" id="A0A1X7KU52"/>
<evidence type="ECO:0000313" key="2">
    <source>
        <dbReference type="EMBL" id="SMG44765.1"/>
    </source>
</evidence>
<dbReference type="InterPro" id="IPR013785">
    <property type="entry name" value="Aldolase_TIM"/>
</dbReference>
<proteinExistence type="predicted"/>
<dbReference type="Gene3D" id="3.20.20.70">
    <property type="entry name" value="Aldolase class I"/>
    <property type="match status" value="1"/>
</dbReference>
<accession>A0A1X7KU52</accession>
<organism evidence="2 3">
    <name type="scientific">Dethiosulfovibrio salsuginis</name>
    <dbReference type="NCBI Taxonomy" id="561720"/>
    <lineage>
        <taxon>Bacteria</taxon>
        <taxon>Thermotogati</taxon>
        <taxon>Synergistota</taxon>
        <taxon>Synergistia</taxon>
        <taxon>Synergistales</taxon>
        <taxon>Dethiosulfovibrionaceae</taxon>
        <taxon>Dethiosulfovibrio</taxon>
    </lineage>
</organism>
<dbReference type="SUPFAM" id="SSF89000">
    <property type="entry name" value="post-HMGL domain-like"/>
    <property type="match status" value="1"/>
</dbReference>
<dbReference type="Proteomes" id="UP000193355">
    <property type="component" value="Unassembled WGS sequence"/>
</dbReference>
<dbReference type="Pfam" id="PF02436">
    <property type="entry name" value="PYC_OADA"/>
    <property type="match status" value="1"/>
</dbReference>
<reference evidence="3" key="1">
    <citation type="submission" date="2017-04" db="EMBL/GenBank/DDBJ databases">
        <authorList>
            <person name="Varghese N."/>
            <person name="Submissions S."/>
        </authorList>
    </citation>
    <scope>NUCLEOTIDE SEQUENCE [LARGE SCALE GENOMIC DNA]</scope>
    <source>
        <strain evidence="3">USBA 82</strain>
    </source>
</reference>
<name>A0A1X7KU52_9BACT</name>
<dbReference type="PANTHER" id="PTHR43778">
    <property type="entry name" value="PYRUVATE CARBOXYLASE"/>
    <property type="match status" value="1"/>
</dbReference>
<keyword evidence="3" id="KW-1185">Reference proteome</keyword>
<evidence type="ECO:0000313" key="3">
    <source>
        <dbReference type="Proteomes" id="UP000193355"/>
    </source>
</evidence>
<feature type="domain" description="Pyruvate carboxyltransferase" evidence="1">
    <location>
        <begin position="14"/>
        <end position="274"/>
    </location>
</feature>
<dbReference type="InterPro" id="IPR003379">
    <property type="entry name" value="Carboxylase_cons_dom"/>
</dbReference>
<gene>
    <name evidence="2" type="ORF">SAMN06275492_13611</name>
</gene>
<dbReference type="NCBIfam" id="NF006761">
    <property type="entry name" value="PRK09282.1"/>
    <property type="match status" value="1"/>
</dbReference>
<dbReference type="CDD" id="cd07937">
    <property type="entry name" value="DRE_TIM_PC_TC_5S"/>
    <property type="match status" value="1"/>
</dbReference>
<protein>
    <submittedName>
        <fullName evidence="2">Oxaloacetate decarboxylase, alpha subunit</fullName>
    </submittedName>
</protein>
<dbReference type="SUPFAM" id="SSF51569">
    <property type="entry name" value="Aldolase"/>
    <property type="match status" value="1"/>
</dbReference>